<comment type="caution">
    <text evidence="1">The sequence shown here is derived from an EMBL/GenBank/DDBJ whole genome shotgun (WGS) entry which is preliminary data.</text>
</comment>
<sequence length="138" mass="14236">MSASVQISTHAPTSAVAVAANDSANNGTGPGASTASTANRSRRKNKDKSLYDPNEDSSGLSSSDGDDPEIDAMREEMMRYMPRGPPSRPAHGGIKGGGVKRKQPLPPPPSSALQSGAEPPEDPRFVPVTAPVKLGSKS</sequence>
<name>A0ACC0UBS7_9AGAM</name>
<organism evidence="1 2">
    <name type="scientific">Russula earlei</name>
    <dbReference type="NCBI Taxonomy" id="71964"/>
    <lineage>
        <taxon>Eukaryota</taxon>
        <taxon>Fungi</taxon>
        <taxon>Dikarya</taxon>
        <taxon>Basidiomycota</taxon>
        <taxon>Agaricomycotina</taxon>
        <taxon>Agaricomycetes</taxon>
        <taxon>Russulales</taxon>
        <taxon>Russulaceae</taxon>
        <taxon>Russula</taxon>
    </lineage>
</organism>
<reference evidence="1" key="1">
    <citation type="submission" date="2021-03" db="EMBL/GenBank/DDBJ databases">
        <title>Evolutionary priming and transition to the ectomycorrhizal habit in an iconic lineage of mushroom-forming fungi: is preadaptation a requirement?</title>
        <authorList>
            <consortium name="DOE Joint Genome Institute"/>
            <person name="Looney B.P."/>
            <person name="Miyauchi S."/>
            <person name="Morin E."/>
            <person name="Drula E."/>
            <person name="Courty P.E."/>
            <person name="Chicoki N."/>
            <person name="Fauchery L."/>
            <person name="Kohler A."/>
            <person name="Kuo A."/>
            <person name="LaButti K."/>
            <person name="Pangilinan J."/>
            <person name="Lipzen A."/>
            <person name="Riley R."/>
            <person name="Andreopoulos W."/>
            <person name="He G."/>
            <person name="Johnson J."/>
            <person name="Barry K.W."/>
            <person name="Grigoriev I.V."/>
            <person name="Nagy L."/>
            <person name="Hibbett D."/>
            <person name="Henrissat B."/>
            <person name="Matheny P.B."/>
            <person name="Labbe J."/>
            <person name="Martin A.F."/>
        </authorList>
    </citation>
    <scope>NUCLEOTIDE SEQUENCE</scope>
    <source>
        <strain evidence="1">BPL698</strain>
    </source>
</reference>
<gene>
    <name evidence="1" type="ORF">F5148DRAFT_1283358</name>
</gene>
<protein>
    <submittedName>
        <fullName evidence="1">Uncharacterized protein</fullName>
    </submittedName>
</protein>
<keyword evidence="2" id="KW-1185">Reference proteome</keyword>
<evidence type="ECO:0000313" key="2">
    <source>
        <dbReference type="Proteomes" id="UP001207468"/>
    </source>
</evidence>
<accession>A0ACC0UBS7</accession>
<proteinExistence type="predicted"/>
<dbReference type="Proteomes" id="UP001207468">
    <property type="component" value="Unassembled WGS sequence"/>
</dbReference>
<dbReference type="EMBL" id="JAGFNK010000073">
    <property type="protein sequence ID" value="KAI9509020.1"/>
    <property type="molecule type" value="Genomic_DNA"/>
</dbReference>
<evidence type="ECO:0000313" key="1">
    <source>
        <dbReference type="EMBL" id="KAI9509020.1"/>
    </source>
</evidence>